<proteinExistence type="predicted"/>
<evidence type="ECO:0000256" key="1">
    <source>
        <dbReference type="SAM" id="MobiDB-lite"/>
    </source>
</evidence>
<keyword evidence="3" id="KW-1185">Reference proteome</keyword>
<evidence type="ECO:0008006" key="4">
    <source>
        <dbReference type="Google" id="ProtNLM"/>
    </source>
</evidence>
<dbReference type="AlphaFoldDB" id="A0A7W6IGF8"/>
<protein>
    <recommendedName>
        <fullName evidence="4">Aminoglycoside phosphotransferase domain-containing protein</fullName>
    </recommendedName>
</protein>
<accession>A0A7W6IGF8</accession>
<evidence type="ECO:0000313" key="2">
    <source>
        <dbReference type="EMBL" id="MBB4040349.1"/>
    </source>
</evidence>
<feature type="compositionally biased region" description="Polar residues" evidence="1">
    <location>
        <begin position="509"/>
        <end position="526"/>
    </location>
</feature>
<dbReference type="Gene3D" id="3.40.50.300">
    <property type="entry name" value="P-loop containing nucleotide triphosphate hydrolases"/>
    <property type="match status" value="1"/>
</dbReference>
<dbReference type="InterPro" id="IPR027417">
    <property type="entry name" value="P-loop_NTPase"/>
</dbReference>
<dbReference type="InterPro" id="IPR011009">
    <property type="entry name" value="Kinase-like_dom_sf"/>
</dbReference>
<dbReference type="PANTHER" id="PTHR43883">
    <property type="entry name" value="SLR0207 PROTEIN"/>
    <property type="match status" value="1"/>
</dbReference>
<reference evidence="2 3" key="1">
    <citation type="submission" date="2020-08" db="EMBL/GenBank/DDBJ databases">
        <title>Genomic Encyclopedia of Type Strains, Phase IV (KMG-IV): sequencing the most valuable type-strain genomes for metagenomic binning, comparative biology and taxonomic classification.</title>
        <authorList>
            <person name="Goeker M."/>
        </authorList>
    </citation>
    <scope>NUCLEOTIDE SEQUENCE [LARGE SCALE GENOMIC DNA]</scope>
    <source>
        <strain evidence="2 3">DSM 15743</strain>
    </source>
</reference>
<evidence type="ECO:0000313" key="3">
    <source>
        <dbReference type="Proteomes" id="UP000519439"/>
    </source>
</evidence>
<dbReference type="Proteomes" id="UP000519439">
    <property type="component" value="Unassembled WGS sequence"/>
</dbReference>
<organism evidence="2 3">
    <name type="scientific">Microvirga flocculans</name>
    <dbReference type="NCBI Taxonomy" id="217168"/>
    <lineage>
        <taxon>Bacteria</taxon>
        <taxon>Pseudomonadati</taxon>
        <taxon>Pseudomonadota</taxon>
        <taxon>Alphaproteobacteria</taxon>
        <taxon>Hyphomicrobiales</taxon>
        <taxon>Methylobacteriaceae</taxon>
        <taxon>Microvirga</taxon>
    </lineage>
</organism>
<name>A0A7W6IGF8_9HYPH</name>
<feature type="region of interest" description="Disordered" evidence="1">
    <location>
        <begin position="507"/>
        <end position="526"/>
    </location>
</feature>
<dbReference type="EMBL" id="JACIDC010000006">
    <property type="protein sequence ID" value="MBB4040349.1"/>
    <property type="molecule type" value="Genomic_DNA"/>
</dbReference>
<dbReference type="PANTHER" id="PTHR43883:SF1">
    <property type="entry name" value="GLUCONOKINASE"/>
    <property type="match status" value="1"/>
</dbReference>
<sequence>MVVEEQAETIAFLQKLRGNNESVEIITTHASMIFLTDGKVYKMKKAVRYPYLDYSTAEMRLKACMAEFALNRRTAPDLYIGVHTITRAPNGELAFDGTGTMVDAALEMFRFDQECLFDRMAQQGTLTPALMEDLAYRIAAFHRDAAVSLNDGGVQGMAGVLTINEESLHATRLVPDREEAAFSQRFRQALQDHATLLEHRRISGKVRHCHGDLILRNICLWHGIPTLFDCIEFDEKLAKIDILYDLAFLLMDLWHRNCHSLANILLNRYLDVTDETDGLKLVPFFMAIRAAIRAHVTATQVQSSPAAANPSLLSEAGDYLTLALSLLKTVSPSLIAIGGLSGTGKYTIASLTAPCLAPVPGARVLNSDRIRKRLYGVRSHEKLPEEAYRPDISERVYEIMREEAGQALESGFTVIVDAVFDRPEERDRIRQLADRHNVPFNGCWLQAPITLLLSRVSNRKRDPSDATKDVVERQAERDCGMIDWVRLDATQEASLIRDEILNLHELKRTSSQSQDGLNPPKATNPS</sequence>
<gene>
    <name evidence="2" type="ORF">GGR34_002002</name>
</gene>
<dbReference type="SUPFAM" id="SSF52540">
    <property type="entry name" value="P-loop containing nucleoside triphosphate hydrolases"/>
    <property type="match status" value="1"/>
</dbReference>
<dbReference type="Pfam" id="PF13671">
    <property type="entry name" value="AAA_33"/>
    <property type="match status" value="1"/>
</dbReference>
<dbReference type="RefSeq" id="WP_084020843.1">
    <property type="nucleotide sequence ID" value="NZ_JACIDC010000006.1"/>
</dbReference>
<dbReference type="SUPFAM" id="SSF56112">
    <property type="entry name" value="Protein kinase-like (PK-like)"/>
    <property type="match status" value="1"/>
</dbReference>
<comment type="caution">
    <text evidence="2">The sequence shown here is derived from an EMBL/GenBank/DDBJ whole genome shotgun (WGS) entry which is preliminary data.</text>
</comment>
<dbReference type="InterPro" id="IPR052732">
    <property type="entry name" value="Cell-binding_unc_protein"/>
</dbReference>